<reference evidence="1" key="1">
    <citation type="submission" date="2021-02" db="EMBL/GenBank/DDBJ databases">
        <authorList>
            <person name="Nowell W R."/>
        </authorList>
    </citation>
    <scope>NUCLEOTIDE SEQUENCE</scope>
</reference>
<protein>
    <submittedName>
        <fullName evidence="1">Uncharacterized protein</fullName>
    </submittedName>
</protein>
<dbReference type="AlphaFoldDB" id="A0A8S2TKT4"/>
<dbReference type="Proteomes" id="UP000681967">
    <property type="component" value="Unassembled WGS sequence"/>
</dbReference>
<sequence>NTKLETLLTQCKEAIKNHQEKHLKVVTERDDLFEKLNEKQTFIESMMKVCLDFLFHLLLSS</sequence>
<feature type="non-terminal residue" evidence="1">
    <location>
        <position position="1"/>
    </location>
</feature>
<proteinExistence type="predicted"/>
<evidence type="ECO:0000313" key="2">
    <source>
        <dbReference type="Proteomes" id="UP000681967"/>
    </source>
</evidence>
<evidence type="ECO:0000313" key="1">
    <source>
        <dbReference type="EMBL" id="CAF4291575.1"/>
    </source>
</evidence>
<name>A0A8S2TKT4_9BILA</name>
<accession>A0A8S2TKT4</accession>
<gene>
    <name evidence="1" type="ORF">BYL167_LOCUS27114</name>
</gene>
<dbReference type="EMBL" id="CAJOBH010033777">
    <property type="protein sequence ID" value="CAF4291575.1"/>
    <property type="molecule type" value="Genomic_DNA"/>
</dbReference>
<comment type="caution">
    <text evidence="1">The sequence shown here is derived from an EMBL/GenBank/DDBJ whole genome shotgun (WGS) entry which is preliminary data.</text>
</comment>
<organism evidence="1 2">
    <name type="scientific">Rotaria magnacalcarata</name>
    <dbReference type="NCBI Taxonomy" id="392030"/>
    <lineage>
        <taxon>Eukaryota</taxon>
        <taxon>Metazoa</taxon>
        <taxon>Spiralia</taxon>
        <taxon>Gnathifera</taxon>
        <taxon>Rotifera</taxon>
        <taxon>Eurotatoria</taxon>
        <taxon>Bdelloidea</taxon>
        <taxon>Philodinida</taxon>
        <taxon>Philodinidae</taxon>
        <taxon>Rotaria</taxon>
    </lineage>
</organism>